<sequence>MTKLPLLAIAGLLIAGLCPAAEEGFVSIFDGKTFDGWKISGKQEAFKVEDGAIVANGTPSHCFYMGKEGDAKFKDFELRLEVMTKPNSNGGVYFHTQWQEQGWPGKGYEVQVNNTQKDWRKSGGLYAVVDNKEPFEDDTWMQYVVRVEDGVINVTINGKQLVKDFKPEGKQDKLAKDGGTFALQAHDPGSTVLYKNIRVKALD</sequence>
<keyword evidence="3" id="KW-0378">Hydrolase</keyword>
<dbReference type="RefSeq" id="WP_338689365.1">
    <property type="nucleotide sequence ID" value="NZ_AP024702.1"/>
</dbReference>
<dbReference type="EMBL" id="AP024702">
    <property type="protein sequence ID" value="BCX47261.1"/>
    <property type="molecule type" value="Genomic_DNA"/>
</dbReference>
<organism evidence="3 4">
    <name type="scientific">Haloferula helveola</name>
    <dbReference type="NCBI Taxonomy" id="490095"/>
    <lineage>
        <taxon>Bacteria</taxon>
        <taxon>Pseudomonadati</taxon>
        <taxon>Verrucomicrobiota</taxon>
        <taxon>Verrucomicrobiia</taxon>
        <taxon>Verrucomicrobiales</taxon>
        <taxon>Verrucomicrobiaceae</taxon>
        <taxon>Haloferula</taxon>
    </lineage>
</organism>
<evidence type="ECO:0000313" key="3">
    <source>
        <dbReference type="EMBL" id="BCX47261.1"/>
    </source>
</evidence>
<feature type="chain" id="PRO_5046647795" evidence="1">
    <location>
        <begin position="21"/>
        <end position="203"/>
    </location>
</feature>
<reference evidence="3 4" key="1">
    <citation type="submission" date="2021-06" db="EMBL/GenBank/DDBJ databases">
        <title>Complete genome of Haloferula helveola possessing various polysaccharide degrading enzymes.</title>
        <authorList>
            <person name="Takami H."/>
            <person name="Huang C."/>
            <person name="Hamasaki K."/>
        </authorList>
    </citation>
    <scope>NUCLEOTIDE SEQUENCE [LARGE SCALE GENOMIC DNA]</scope>
    <source>
        <strain evidence="3 4">CN-1</strain>
    </source>
</reference>
<feature type="signal peptide" evidence="1">
    <location>
        <begin position="1"/>
        <end position="20"/>
    </location>
</feature>
<name>A0ABM7RI35_9BACT</name>
<accession>A0ABM7RI35</accession>
<evidence type="ECO:0000256" key="1">
    <source>
        <dbReference type="SAM" id="SignalP"/>
    </source>
</evidence>
<dbReference type="Proteomes" id="UP001374893">
    <property type="component" value="Chromosome"/>
</dbReference>
<dbReference type="InterPro" id="IPR010496">
    <property type="entry name" value="AL/BT2_dom"/>
</dbReference>
<dbReference type="InterPro" id="IPR013320">
    <property type="entry name" value="ConA-like_dom_sf"/>
</dbReference>
<evidence type="ECO:0000313" key="4">
    <source>
        <dbReference type="Proteomes" id="UP001374893"/>
    </source>
</evidence>
<feature type="domain" description="3-keto-alpha-glucoside-1,2-lyase/3-keto-2-hydroxy-glucal hydratase" evidence="2">
    <location>
        <begin position="24"/>
        <end position="200"/>
    </location>
</feature>
<keyword evidence="4" id="KW-1185">Reference proteome</keyword>
<gene>
    <name evidence="3" type="ORF">HAHE_11690</name>
</gene>
<dbReference type="SUPFAM" id="SSF49899">
    <property type="entry name" value="Concanavalin A-like lectins/glucanases"/>
    <property type="match status" value="1"/>
</dbReference>
<keyword evidence="1" id="KW-0732">Signal</keyword>
<dbReference type="GO" id="GO:0016787">
    <property type="term" value="F:hydrolase activity"/>
    <property type="evidence" value="ECO:0007669"/>
    <property type="project" value="UniProtKB-KW"/>
</dbReference>
<dbReference type="Gene3D" id="2.60.120.560">
    <property type="entry name" value="Exo-inulinase, domain 1"/>
    <property type="match status" value="1"/>
</dbReference>
<protein>
    <submittedName>
        <fullName evidence="3">Glycosyl hydrolase</fullName>
    </submittedName>
</protein>
<evidence type="ECO:0000259" key="2">
    <source>
        <dbReference type="Pfam" id="PF06439"/>
    </source>
</evidence>
<dbReference type="Pfam" id="PF06439">
    <property type="entry name" value="3keto-disac_hyd"/>
    <property type="match status" value="1"/>
</dbReference>
<proteinExistence type="predicted"/>